<reference evidence="1" key="1">
    <citation type="journal article" date="2020" name="Nature">
        <title>Giant virus diversity and host interactions through global metagenomics.</title>
        <authorList>
            <person name="Schulz F."/>
            <person name="Roux S."/>
            <person name="Paez-Espino D."/>
            <person name="Jungbluth S."/>
            <person name="Walsh D.A."/>
            <person name="Denef V.J."/>
            <person name="McMahon K.D."/>
            <person name="Konstantinidis K.T."/>
            <person name="Eloe-Fadrosh E.A."/>
            <person name="Kyrpides N.C."/>
            <person name="Woyke T."/>
        </authorList>
    </citation>
    <scope>NUCLEOTIDE SEQUENCE</scope>
    <source>
        <strain evidence="1">GVMAG-M-3300024252-29</strain>
    </source>
</reference>
<proteinExistence type="predicted"/>
<protein>
    <submittedName>
        <fullName evidence="1">Uncharacterized protein</fullName>
    </submittedName>
</protein>
<name>A0A6C0IK28_9ZZZZ</name>
<sequence>MSNEKSLIDDDRPPSSFKGVTFSGFKSTIVMQRLADSMNREKIEDACYWCAELICAGHYMELWETLIQFYCKYIHISNPKLSIYMASKLQRFRENMNSVENDQEQLEFRNETGFRSLFMEFVVILCTSPKKYTVQPVKVSHDDFNMLKLKCLLQAPDLSSCEKILKDEDPKELIIAINELSYNLTESVANTLRAYYWYEWIIEYSKLCKKEKQPCRIVKRDDIESVLIDDKYATNPVWLIWILLKDHAVKRGKMYERIVNSLFEIFCLRYTEVCNTKRRTVVYFAISILTTNIVFSEYEIVKDKRLLSCILSQSYTIFSQVKEHGRHILKEKARQEEYDVKEQIMQSGGMENNHVTMASQVSTDAMFGIFCESENKIVDTKNSNKSKKNTVNTDNKSSDKVSIDKELFGIDFIPRI</sequence>
<organism evidence="1">
    <name type="scientific">viral metagenome</name>
    <dbReference type="NCBI Taxonomy" id="1070528"/>
    <lineage>
        <taxon>unclassified sequences</taxon>
        <taxon>metagenomes</taxon>
        <taxon>organismal metagenomes</taxon>
    </lineage>
</organism>
<dbReference type="Gene3D" id="1.20.272.10">
    <property type="match status" value="1"/>
</dbReference>
<dbReference type="EMBL" id="MN740207">
    <property type="protein sequence ID" value="QHT93322.1"/>
    <property type="molecule type" value="Genomic_DNA"/>
</dbReference>
<accession>A0A6C0IK28</accession>
<dbReference type="AlphaFoldDB" id="A0A6C0IK28"/>
<evidence type="ECO:0000313" key="1">
    <source>
        <dbReference type="EMBL" id="QHT93322.1"/>
    </source>
</evidence>